<dbReference type="PANTHER" id="PTHR24121">
    <property type="entry name" value="NO MECHANORECEPTOR POTENTIAL C, ISOFORM D-RELATED"/>
    <property type="match status" value="1"/>
</dbReference>
<dbReference type="Proteomes" id="UP001054902">
    <property type="component" value="Unassembled WGS sequence"/>
</dbReference>
<organism evidence="1 2">
    <name type="scientific">Chaetoceros tenuissimus</name>
    <dbReference type="NCBI Taxonomy" id="426638"/>
    <lineage>
        <taxon>Eukaryota</taxon>
        <taxon>Sar</taxon>
        <taxon>Stramenopiles</taxon>
        <taxon>Ochrophyta</taxon>
        <taxon>Bacillariophyta</taxon>
        <taxon>Coscinodiscophyceae</taxon>
        <taxon>Chaetocerotophycidae</taxon>
        <taxon>Chaetocerotales</taxon>
        <taxon>Chaetocerotaceae</taxon>
        <taxon>Chaetoceros</taxon>
    </lineage>
</organism>
<keyword evidence="2" id="KW-1185">Reference proteome</keyword>
<dbReference type="InterPro" id="IPR036770">
    <property type="entry name" value="Ankyrin_rpt-contain_sf"/>
</dbReference>
<dbReference type="SMART" id="SM00248">
    <property type="entry name" value="ANK"/>
    <property type="match status" value="5"/>
</dbReference>
<dbReference type="Gene3D" id="1.25.40.20">
    <property type="entry name" value="Ankyrin repeat-containing domain"/>
    <property type="match status" value="1"/>
</dbReference>
<sequence length="411" mass="46174">MSNTKTSPIIDLIRNGQWKAVQKKIEGTKSTLDSTRMKKFDSSMEGALFQALKARAPKYIIELIADLDNFEHAILFKDPRSKSTPLHIAVRRHSSVASLLLKKADRISSSLREKLLSAIDRNGMNPIHVALTFGSSFQTIRTMLQNLSTEWKCSNLNIPTTQRKSPLYLACECLKTTSDTLSFLLDQGATYENEESPSGNWKPLHVLACPRSFSLRSESGRDERKEMIATLVQKFPEACFETTDSGLTPIALFFSDLHECADVYDYEADGQKDIVRLLLGLKTNNAFGDDEVSNHVQSKECKIGVVHKALCLPQYVPGLMEFLLEHFPKDCQIFHKGDLPLHHAIRRKASSNNALITKHEFNCIKNKFPKAVRIQELHSGGFPFMVAASLSLVETTFDLLRFSPDVIMRAA</sequence>
<name>A0AAD3H1J1_9STRA</name>
<evidence type="ECO:0000313" key="1">
    <source>
        <dbReference type="EMBL" id="GFH46891.1"/>
    </source>
</evidence>
<gene>
    <name evidence="1" type="ORF">CTEN210_03365</name>
</gene>
<dbReference type="InterPro" id="IPR002110">
    <property type="entry name" value="Ankyrin_rpt"/>
</dbReference>
<dbReference type="Pfam" id="PF00023">
    <property type="entry name" value="Ank"/>
    <property type="match status" value="1"/>
</dbReference>
<dbReference type="SUPFAM" id="SSF48403">
    <property type="entry name" value="Ankyrin repeat"/>
    <property type="match status" value="1"/>
</dbReference>
<dbReference type="AlphaFoldDB" id="A0AAD3H1J1"/>
<evidence type="ECO:0000313" key="2">
    <source>
        <dbReference type="Proteomes" id="UP001054902"/>
    </source>
</evidence>
<accession>A0AAD3H1J1</accession>
<protein>
    <submittedName>
        <fullName evidence="1">Uncharacterized protein</fullName>
    </submittedName>
</protein>
<proteinExistence type="predicted"/>
<reference evidence="1 2" key="1">
    <citation type="journal article" date="2021" name="Sci. Rep.">
        <title>The genome of the diatom Chaetoceros tenuissimus carries an ancient integrated fragment of an extant virus.</title>
        <authorList>
            <person name="Hongo Y."/>
            <person name="Kimura K."/>
            <person name="Takaki Y."/>
            <person name="Yoshida Y."/>
            <person name="Baba S."/>
            <person name="Kobayashi G."/>
            <person name="Nagasaki K."/>
            <person name="Hano T."/>
            <person name="Tomaru Y."/>
        </authorList>
    </citation>
    <scope>NUCLEOTIDE SEQUENCE [LARGE SCALE GENOMIC DNA]</scope>
    <source>
        <strain evidence="1 2">NIES-3715</strain>
    </source>
</reference>
<dbReference type="EMBL" id="BLLK01000022">
    <property type="protein sequence ID" value="GFH46891.1"/>
    <property type="molecule type" value="Genomic_DNA"/>
</dbReference>
<comment type="caution">
    <text evidence="1">The sequence shown here is derived from an EMBL/GenBank/DDBJ whole genome shotgun (WGS) entry which is preliminary data.</text>
</comment>
<dbReference type="PANTHER" id="PTHR24121:SF29">
    <property type="match status" value="1"/>
</dbReference>